<evidence type="ECO:0000256" key="5">
    <source>
        <dbReference type="ARBA" id="ARBA00022989"/>
    </source>
</evidence>
<comment type="subcellular location">
    <subcellularLocation>
        <location evidence="1 7">Cell membrane</location>
        <topology evidence="1 7">Multi-pass membrane protein</topology>
    </subcellularLocation>
</comment>
<dbReference type="EMBL" id="JACXJA010000022">
    <property type="protein sequence ID" value="MBD2863751.1"/>
    <property type="molecule type" value="Genomic_DNA"/>
</dbReference>
<dbReference type="AlphaFoldDB" id="A0A927CCK2"/>
<keyword evidence="5 7" id="KW-1133">Transmembrane helix</keyword>
<dbReference type="GO" id="GO:0005886">
    <property type="term" value="C:plasma membrane"/>
    <property type="evidence" value="ECO:0007669"/>
    <property type="project" value="UniProtKB-SubCell"/>
</dbReference>
<name>A0A927CCK2_9BACL</name>
<feature type="transmembrane region" description="Helical" evidence="7">
    <location>
        <begin position="183"/>
        <end position="205"/>
    </location>
</feature>
<protein>
    <submittedName>
        <fullName evidence="9">Sugar ABC transporter permease</fullName>
    </submittedName>
</protein>
<feature type="transmembrane region" description="Helical" evidence="7">
    <location>
        <begin position="286"/>
        <end position="305"/>
    </location>
</feature>
<evidence type="ECO:0000256" key="7">
    <source>
        <dbReference type="RuleBase" id="RU363032"/>
    </source>
</evidence>
<keyword evidence="10" id="KW-1185">Reference proteome</keyword>
<reference evidence="9" key="1">
    <citation type="submission" date="2020-09" db="EMBL/GenBank/DDBJ databases">
        <title>A novel bacterium of genus Paenibacillus, isolated from South China Sea.</title>
        <authorList>
            <person name="Huang H."/>
            <person name="Mo K."/>
            <person name="Hu Y."/>
        </authorList>
    </citation>
    <scope>NUCLEOTIDE SEQUENCE</scope>
    <source>
        <strain evidence="9">IB182363</strain>
    </source>
</reference>
<keyword evidence="4 7" id="KW-0812">Transmembrane</keyword>
<evidence type="ECO:0000313" key="10">
    <source>
        <dbReference type="Proteomes" id="UP000639396"/>
    </source>
</evidence>
<evidence type="ECO:0000256" key="1">
    <source>
        <dbReference type="ARBA" id="ARBA00004651"/>
    </source>
</evidence>
<evidence type="ECO:0000256" key="4">
    <source>
        <dbReference type="ARBA" id="ARBA00022692"/>
    </source>
</evidence>
<dbReference type="InterPro" id="IPR050809">
    <property type="entry name" value="UgpAE/MalFG_permease"/>
</dbReference>
<dbReference type="SUPFAM" id="SSF161098">
    <property type="entry name" value="MetI-like"/>
    <property type="match status" value="1"/>
</dbReference>
<feature type="transmembrane region" description="Helical" evidence="7">
    <location>
        <begin position="32"/>
        <end position="59"/>
    </location>
</feature>
<dbReference type="RefSeq" id="WP_190929383.1">
    <property type="nucleotide sequence ID" value="NZ_JACXJA010000022.1"/>
</dbReference>
<dbReference type="PROSITE" id="PS50928">
    <property type="entry name" value="ABC_TM1"/>
    <property type="match status" value="1"/>
</dbReference>
<evidence type="ECO:0000259" key="8">
    <source>
        <dbReference type="PROSITE" id="PS50928"/>
    </source>
</evidence>
<keyword evidence="2 7" id="KW-0813">Transport</keyword>
<comment type="caution">
    <text evidence="9">The sequence shown here is derived from an EMBL/GenBank/DDBJ whole genome shotgun (WGS) entry which is preliminary data.</text>
</comment>
<dbReference type="CDD" id="cd06261">
    <property type="entry name" value="TM_PBP2"/>
    <property type="match status" value="1"/>
</dbReference>
<comment type="similarity">
    <text evidence="7">Belongs to the binding-protein-dependent transport system permease family.</text>
</comment>
<accession>A0A927CCK2</accession>
<dbReference type="Proteomes" id="UP000639396">
    <property type="component" value="Unassembled WGS sequence"/>
</dbReference>
<dbReference type="PANTHER" id="PTHR43227">
    <property type="entry name" value="BLL4140 PROTEIN"/>
    <property type="match status" value="1"/>
</dbReference>
<dbReference type="Gene3D" id="1.10.3720.10">
    <property type="entry name" value="MetI-like"/>
    <property type="match status" value="1"/>
</dbReference>
<proteinExistence type="inferred from homology"/>
<evidence type="ECO:0000313" key="9">
    <source>
        <dbReference type="EMBL" id="MBD2863751.1"/>
    </source>
</evidence>
<feature type="domain" description="ABC transmembrane type-1" evidence="8">
    <location>
        <begin position="92"/>
        <end position="307"/>
    </location>
</feature>
<dbReference type="GO" id="GO:0055085">
    <property type="term" value="P:transmembrane transport"/>
    <property type="evidence" value="ECO:0007669"/>
    <property type="project" value="InterPro"/>
</dbReference>
<feature type="transmembrane region" description="Helical" evidence="7">
    <location>
        <begin position="226"/>
        <end position="244"/>
    </location>
</feature>
<evidence type="ECO:0000256" key="6">
    <source>
        <dbReference type="ARBA" id="ARBA00023136"/>
    </source>
</evidence>
<feature type="transmembrane region" description="Helical" evidence="7">
    <location>
        <begin position="96"/>
        <end position="117"/>
    </location>
</feature>
<dbReference type="InterPro" id="IPR000515">
    <property type="entry name" value="MetI-like"/>
</dbReference>
<sequence>MDNQTTIKTNFSPADSSKRRSQLWRSIARSRWFYVMMLPGVLYYVLFCYLPMGGLLVAFKDYNLFKGIWDSPWVGFDHFRTVFQSPDFPVIFRNTLVISLYRILFNMIPDVALAIMFNEIRIVWFKRLVQTITYGPHFLSWVIVYGLVFAFFAPGSGLVTTFIRDTWGFSPNVLTEPGLFRPLLLVSDLWKNTGFGAIIYLAAMASINPELYEAAEADGAGRWRKMWHITLPGIRSVFVLLLILRLGHILDAGFEQVYIFLNSRVYQVGDIIDTWVFRRGLEQLDYSVAAATGFFKSVIGLVLVLGANKLAKKLGGDGIW</sequence>
<feature type="transmembrane region" description="Helical" evidence="7">
    <location>
        <begin position="138"/>
        <end position="163"/>
    </location>
</feature>
<evidence type="ECO:0000256" key="2">
    <source>
        <dbReference type="ARBA" id="ARBA00022448"/>
    </source>
</evidence>
<organism evidence="9 10">
    <name type="scientific">Paenibacillus oceani</name>
    <dbReference type="NCBI Taxonomy" id="2772510"/>
    <lineage>
        <taxon>Bacteria</taxon>
        <taxon>Bacillati</taxon>
        <taxon>Bacillota</taxon>
        <taxon>Bacilli</taxon>
        <taxon>Bacillales</taxon>
        <taxon>Paenibacillaceae</taxon>
        <taxon>Paenibacillus</taxon>
    </lineage>
</organism>
<dbReference type="PANTHER" id="PTHR43227:SF11">
    <property type="entry name" value="BLL4140 PROTEIN"/>
    <property type="match status" value="1"/>
</dbReference>
<evidence type="ECO:0000256" key="3">
    <source>
        <dbReference type="ARBA" id="ARBA00022475"/>
    </source>
</evidence>
<keyword evidence="6 7" id="KW-0472">Membrane</keyword>
<gene>
    <name evidence="9" type="ORF">IDH45_17295</name>
</gene>
<dbReference type="Pfam" id="PF00528">
    <property type="entry name" value="BPD_transp_1"/>
    <property type="match status" value="1"/>
</dbReference>
<keyword evidence="3" id="KW-1003">Cell membrane</keyword>
<dbReference type="InterPro" id="IPR035906">
    <property type="entry name" value="MetI-like_sf"/>
</dbReference>